<dbReference type="Gene3D" id="3.40.50.2000">
    <property type="entry name" value="Glycogen Phosphorylase B"/>
    <property type="match status" value="1"/>
</dbReference>
<sequence>MTAVPTGRALLYCTFNGAANCTNGIGRQTQTLLGAFSRRWDELNALAGPFTPFVAIPEPGPATWAYDPARLAETERTLAARGGRVFALSYDMKAPFWSPRMWSQLSAGAASVGRRLARRFEHVAVIAVDTPFVGIGVHHLPANVRVLLAMYGTAHWHHHPHPEPSRLAWEREGLATIGAGVRPADIGQALTEHLVQDYGVRREDFVPFRSALDLTAPDLRPASIERARLVAAEFGIPLDRPLVLVVARTDPTKGVDQLIAALGPLRDRVHLVAIVVPFDGADPLLDAYRRQIAEQRLDATLIPRFTRELPRALASLPGTAVVACPSRGEALANVPLETALWARHGGPVVVAPALGGFPETITDGRTGILYDARQPGALTAALRRGLDLPSGERRELCRRAHRHVVAERDIVPALTETLQHLFPPPPAASR</sequence>
<proteinExistence type="predicted"/>
<evidence type="ECO:0000313" key="4">
    <source>
        <dbReference type="Proteomes" id="UP000431901"/>
    </source>
</evidence>
<dbReference type="OrthoDB" id="9765330at2"/>
<comment type="caution">
    <text evidence="3">The sequence shown here is derived from an EMBL/GenBank/DDBJ whole genome shotgun (WGS) entry which is preliminary data.</text>
</comment>
<keyword evidence="1 3" id="KW-0808">Transferase</keyword>
<evidence type="ECO:0000256" key="1">
    <source>
        <dbReference type="ARBA" id="ARBA00022679"/>
    </source>
</evidence>
<dbReference type="AlphaFoldDB" id="A0A6I4W6K7"/>
<keyword evidence="4" id="KW-1185">Reference proteome</keyword>
<organism evidence="3 4">
    <name type="scientific">Actinomadura rayongensis</name>
    <dbReference type="NCBI Taxonomy" id="1429076"/>
    <lineage>
        <taxon>Bacteria</taxon>
        <taxon>Bacillati</taxon>
        <taxon>Actinomycetota</taxon>
        <taxon>Actinomycetes</taxon>
        <taxon>Streptosporangiales</taxon>
        <taxon>Thermomonosporaceae</taxon>
        <taxon>Actinomadura</taxon>
    </lineage>
</organism>
<reference evidence="3 4" key="1">
    <citation type="submission" date="2019-12" db="EMBL/GenBank/DDBJ databases">
        <title>Nocardia macrotermitis sp. nov. and Nocardia aurantia sp. nov., isolated from the gut of the fungus growing-termite Macrotermes natalensis.</title>
        <authorList>
            <person name="Christine B."/>
            <person name="Rene B."/>
        </authorList>
    </citation>
    <scope>NUCLEOTIDE SEQUENCE [LARGE SCALE GENOMIC DNA]</scope>
    <source>
        <strain evidence="3 4">DSM 102126</strain>
    </source>
</reference>
<protein>
    <submittedName>
        <fullName evidence="3">Glycosyltransferase</fullName>
    </submittedName>
</protein>
<dbReference type="PANTHER" id="PTHR12526:SF635">
    <property type="entry name" value="GLYCOSYL TRANSFERASE GROUP 1"/>
    <property type="match status" value="1"/>
</dbReference>
<evidence type="ECO:0000313" key="3">
    <source>
        <dbReference type="EMBL" id="MXQ64923.1"/>
    </source>
</evidence>
<gene>
    <name evidence="3" type="ORF">GQ466_12830</name>
</gene>
<dbReference type="Pfam" id="PF00534">
    <property type="entry name" value="Glycos_transf_1"/>
    <property type="match status" value="1"/>
</dbReference>
<dbReference type="Proteomes" id="UP000431901">
    <property type="component" value="Unassembled WGS sequence"/>
</dbReference>
<accession>A0A6I4W6K7</accession>
<name>A0A6I4W6K7_9ACTN</name>
<dbReference type="CDD" id="cd03801">
    <property type="entry name" value="GT4_PimA-like"/>
    <property type="match status" value="1"/>
</dbReference>
<evidence type="ECO:0000259" key="2">
    <source>
        <dbReference type="Pfam" id="PF00534"/>
    </source>
</evidence>
<dbReference type="SUPFAM" id="SSF53756">
    <property type="entry name" value="UDP-Glycosyltransferase/glycogen phosphorylase"/>
    <property type="match status" value="1"/>
</dbReference>
<feature type="domain" description="Glycosyl transferase family 1" evidence="2">
    <location>
        <begin position="233"/>
        <end position="400"/>
    </location>
</feature>
<dbReference type="RefSeq" id="WP_161103081.1">
    <property type="nucleotide sequence ID" value="NZ_JBHLYI010000001.1"/>
</dbReference>
<dbReference type="PANTHER" id="PTHR12526">
    <property type="entry name" value="GLYCOSYLTRANSFERASE"/>
    <property type="match status" value="1"/>
</dbReference>
<dbReference type="GO" id="GO:0016757">
    <property type="term" value="F:glycosyltransferase activity"/>
    <property type="evidence" value="ECO:0007669"/>
    <property type="project" value="InterPro"/>
</dbReference>
<dbReference type="InterPro" id="IPR001296">
    <property type="entry name" value="Glyco_trans_1"/>
</dbReference>
<dbReference type="EMBL" id="WUTW01000002">
    <property type="protein sequence ID" value="MXQ64923.1"/>
    <property type="molecule type" value="Genomic_DNA"/>
</dbReference>